<dbReference type="PROSITE" id="PS00138">
    <property type="entry name" value="SUBTILASE_SER"/>
    <property type="match status" value="1"/>
</dbReference>
<dbReference type="PANTHER" id="PTHR43806:SF11">
    <property type="entry name" value="CEREVISIN-RELATED"/>
    <property type="match status" value="1"/>
</dbReference>
<dbReference type="InterPro" id="IPR022398">
    <property type="entry name" value="Peptidase_S8_His-AS"/>
</dbReference>
<dbReference type="GO" id="GO:0006508">
    <property type="term" value="P:proteolysis"/>
    <property type="evidence" value="ECO:0007669"/>
    <property type="project" value="UniProtKB-KW"/>
</dbReference>
<keyword evidence="12" id="KW-1185">Reference proteome</keyword>
<keyword evidence="8" id="KW-0732">Signal</keyword>
<dbReference type="EMBL" id="BMXP01000003">
    <property type="protein sequence ID" value="GGW82561.1"/>
    <property type="molecule type" value="Genomic_DNA"/>
</dbReference>
<dbReference type="GO" id="GO:0004252">
    <property type="term" value="F:serine-type endopeptidase activity"/>
    <property type="evidence" value="ECO:0007669"/>
    <property type="project" value="UniProtKB-UniRule"/>
</dbReference>
<accession>A0A918MXS9</accession>
<dbReference type="Gene3D" id="2.60.120.380">
    <property type="match status" value="1"/>
</dbReference>
<dbReference type="InterPro" id="IPR015500">
    <property type="entry name" value="Peptidase_S8_subtilisin-rel"/>
</dbReference>
<evidence type="ECO:0000256" key="8">
    <source>
        <dbReference type="SAM" id="SignalP"/>
    </source>
</evidence>
<evidence type="ECO:0000256" key="6">
    <source>
        <dbReference type="PROSITE-ProRule" id="PRU01240"/>
    </source>
</evidence>
<dbReference type="PANTHER" id="PTHR43806">
    <property type="entry name" value="PEPTIDASE S8"/>
    <property type="match status" value="1"/>
</dbReference>
<dbReference type="InterPro" id="IPR023828">
    <property type="entry name" value="Peptidase_S8_Ser-AS"/>
</dbReference>
<evidence type="ECO:0000256" key="4">
    <source>
        <dbReference type="ARBA" id="ARBA00022801"/>
    </source>
</evidence>
<evidence type="ECO:0000259" key="10">
    <source>
        <dbReference type="Pfam" id="PF04151"/>
    </source>
</evidence>
<evidence type="ECO:0000256" key="3">
    <source>
        <dbReference type="ARBA" id="ARBA00022723"/>
    </source>
</evidence>
<feature type="region of interest" description="Disordered" evidence="7">
    <location>
        <begin position="446"/>
        <end position="468"/>
    </location>
</feature>
<gene>
    <name evidence="11" type="ORF">GCM10007391_14550</name>
</gene>
<feature type="domain" description="Peptidase S8/S53" evidence="9">
    <location>
        <begin position="182"/>
        <end position="425"/>
    </location>
</feature>
<feature type="compositionally biased region" description="Gly residues" evidence="7">
    <location>
        <begin position="446"/>
        <end position="456"/>
    </location>
</feature>
<evidence type="ECO:0008006" key="13">
    <source>
        <dbReference type="Google" id="ProtNLM"/>
    </source>
</evidence>
<dbReference type="Gene3D" id="3.30.70.80">
    <property type="entry name" value="Peptidase S8 propeptide/proteinase inhibitor I9"/>
    <property type="match status" value="1"/>
</dbReference>
<dbReference type="Pfam" id="PF04151">
    <property type="entry name" value="PPC"/>
    <property type="match status" value="1"/>
</dbReference>
<dbReference type="SUPFAM" id="SSF52743">
    <property type="entry name" value="Subtilisin-like"/>
    <property type="match status" value="1"/>
</dbReference>
<feature type="signal peptide" evidence="8">
    <location>
        <begin position="1"/>
        <end position="26"/>
    </location>
</feature>
<proteinExistence type="inferred from homology"/>
<dbReference type="InterPro" id="IPR037045">
    <property type="entry name" value="S8pro/Inhibitor_I9_sf"/>
</dbReference>
<dbReference type="CDD" id="cd07477">
    <property type="entry name" value="Peptidases_S8_Subtilisin_subset"/>
    <property type="match status" value="1"/>
</dbReference>
<reference evidence="11" key="1">
    <citation type="journal article" date="2014" name="Int. J. Syst. Evol. Microbiol.">
        <title>Complete genome sequence of Corynebacterium casei LMG S-19264T (=DSM 44701T), isolated from a smear-ripened cheese.</title>
        <authorList>
            <consortium name="US DOE Joint Genome Institute (JGI-PGF)"/>
            <person name="Walter F."/>
            <person name="Albersmeier A."/>
            <person name="Kalinowski J."/>
            <person name="Ruckert C."/>
        </authorList>
    </citation>
    <scope>NUCLEOTIDE SEQUENCE</scope>
    <source>
        <strain evidence="11">KCTC 22164</strain>
    </source>
</reference>
<dbReference type="InterPro" id="IPR050131">
    <property type="entry name" value="Peptidase_S8_subtilisin-like"/>
</dbReference>
<evidence type="ECO:0000256" key="5">
    <source>
        <dbReference type="ARBA" id="ARBA00022825"/>
    </source>
</evidence>
<dbReference type="GO" id="GO:0046872">
    <property type="term" value="F:metal ion binding"/>
    <property type="evidence" value="ECO:0007669"/>
    <property type="project" value="UniProtKB-KW"/>
</dbReference>
<dbReference type="InterPro" id="IPR007280">
    <property type="entry name" value="Peptidase_C_arc/bac"/>
</dbReference>
<organism evidence="11 12">
    <name type="scientific">Alteromonas halophila</name>
    <dbReference type="NCBI Taxonomy" id="516698"/>
    <lineage>
        <taxon>Bacteria</taxon>
        <taxon>Pseudomonadati</taxon>
        <taxon>Pseudomonadota</taxon>
        <taxon>Gammaproteobacteria</taxon>
        <taxon>Alteromonadales</taxon>
        <taxon>Alteromonadaceae</taxon>
        <taxon>Alteromonas/Salinimonas group</taxon>
        <taxon>Alteromonas</taxon>
    </lineage>
</organism>
<evidence type="ECO:0000256" key="1">
    <source>
        <dbReference type="ARBA" id="ARBA00011073"/>
    </source>
</evidence>
<dbReference type="Pfam" id="PF00082">
    <property type="entry name" value="Peptidase_S8"/>
    <property type="match status" value="1"/>
</dbReference>
<feature type="active site" description="Charge relay system" evidence="6">
    <location>
        <position position="223"/>
    </location>
</feature>
<comment type="caution">
    <text evidence="11">The sequence shown here is derived from an EMBL/GenBank/DDBJ whole genome shotgun (WGS) entry which is preliminary data.</text>
</comment>
<keyword evidence="2 6" id="KW-0645">Protease</keyword>
<keyword evidence="5 6" id="KW-0720">Serine protease</keyword>
<evidence type="ECO:0000313" key="11">
    <source>
        <dbReference type="EMBL" id="GGW82561.1"/>
    </source>
</evidence>
<feature type="chain" id="PRO_5037823932" description="Peptidase S8" evidence="8">
    <location>
        <begin position="27"/>
        <end position="557"/>
    </location>
</feature>
<dbReference type="PROSITE" id="PS00137">
    <property type="entry name" value="SUBTILASE_HIS"/>
    <property type="match status" value="1"/>
</dbReference>
<dbReference type="Gene3D" id="3.40.50.200">
    <property type="entry name" value="Peptidase S8/S53 domain"/>
    <property type="match status" value="1"/>
</dbReference>
<reference evidence="11" key="2">
    <citation type="submission" date="2020-09" db="EMBL/GenBank/DDBJ databases">
        <authorList>
            <person name="Sun Q."/>
            <person name="Kim S."/>
        </authorList>
    </citation>
    <scope>NUCLEOTIDE SEQUENCE</scope>
    <source>
        <strain evidence="11">KCTC 22164</strain>
    </source>
</reference>
<dbReference type="InterPro" id="IPR034202">
    <property type="entry name" value="Subtilisin_Carlsberg-like"/>
</dbReference>
<feature type="active site" description="Charge relay system" evidence="6">
    <location>
        <position position="377"/>
    </location>
</feature>
<evidence type="ECO:0000259" key="9">
    <source>
        <dbReference type="Pfam" id="PF00082"/>
    </source>
</evidence>
<dbReference type="PROSITE" id="PS51892">
    <property type="entry name" value="SUBTILASE"/>
    <property type="match status" value="1"/>
</dbReference>
<dbReference type="RefSeq" id="WP_189404892.1">
    <property type="nucleotide sequence ID" value="NZ_BMXP01000003.1"/>
</dbReference>
<dbReference type="PRINTS" id="PR00723">
    <property type="entry name" value="SUBTILISIN"/>
</dbReference>
<evidence type="ECO:0000256" key="2">
    <source>
        <dbReference type="ARBA" id="ARBA00022670"/>
    </source>
</evidence>
<dbReference type="InterPro" id="IPR000209">
    <property type="entry name" value="Peptidase_S8/S53_dom"/>
</dbReference>
<dbReference type="Proteomes" id="UP000631300">
    <property type="component" value="Unassembled WGS sequence"/>
</dbReference>
<dbReference type="InterPro" id="IPR036852">
    <property type="entry name" value="Peptidase_S8/S53_dom_sf"/>
</dbReference>
<sequence length="557" mass="58262">MTKHHKLASKAVLAASVSLLSASVIAATNGPVRVESQNSGFETLLENRLQAMPVVQSNQRYIVKFKKGAIGPGGERLMKNGDALSAQRDANTGDLGNDVALNAVQARNTISNAGGETVSVIARQHLVAAKLSKKALNALRNDPTIESVSVDAKRKLMAQSTPYGIPMVEADQFAQSNTSARKVCIIDTGYNLGHPDLPDTNNGVTGEGNNSQVGNWYNDGNGHGTHVAGTISAYDNSEGVIGVYPGVDMHIVKIFDDNGQWTYSSDIIQAVQQCQDAGSNVVNMSLGGGSSSSAEESAMQGFADDGVLLVAAAGNDGNSVKSYPASYDAVMSVGAVGSNESWANYSQYNNQVEIAAPGTSVNSTYPDDTYAALTGTSMATPHVAGGAALVWSYFTQCSADDIRSALTATAEDKGAAGRDNYYGYGLMKLEAAYDYLNTNGCDGSSGGGDNGGGDGGVEPVSGQLTNLSGSRNAWDRYTWDVPEGVTTMTVEISGGSGDADLYMRLGSEPTLSTFECRPYNAGNDEICTISAPQSGTWHIGIHGYSSYNGVTMDYSYE</sequence>
<keyword evidence="3" id="KW-0479">Metal-binding</keyword>
<protein>
    <recommendedName>
        <fullName evidence="13">Peptidase S8</fullName>
    </recommendedName>
</protein>
<comment type="similarity">
    <text evidence="1 6">Belongs to the peptidase S8 family.</text>
</comment>
<feature type="active site" description="Charge relay system" evidence="6">
    <location>
        <position position="187"/>
    </location>
</feature>
<keyword evidence="4 6" id="KW-0378">Hydrolase</keyword>
<evidence type="ECO:0000313" key="12">
    <source>
        <dbReference type="Proteomes" id="UP000631300"/>
    </source>
</evidence>
<evidence type="ECO:0000256" key="7">
    <source>
        <dbReference type="SAM" id="MobiDB-lite"/>
    </source>
</evidence>
<dbReference type="AlphaFoldDB" id="A0A918MXS9"/>
<name>A0A918MXS9_9ALTE</name>
<dbReference type="GO" id="GO:0005615">
    <property type="term" value="C:extracellular space"/>
    <property type="evidence" value="ECO:0007669"/>
    <property type="project" value="TreeGrafter"/>
</dbReference>
<feature type="domain" description="Peptidase C-terminal archaeal/bacterial" evidence="10">
    <location>
        <begin position="475"/>
        <end position="542"/>
    </location>
</feature>